<protein>
    <submittedName>
        <fullName evidence="2">Xanthine dehydrogenase family protein molybdopterin-binding subunit</fullName>
    </submittedName>
</protein>
<comment type="caution">
    <text evidence="2">The sequence shown here is derived from an EMBL/GenBank/DDBJ whole genome shotgun (WGS) entry which is preliminary data.</text>
</comment>
<dbReference type="Gene3D" id="3.30.365.10">
    <property type="entry name" value="Aldehyde oxidase/xanthine dehydrogenase, molybdopterin binding domain"/>
    <property type="match status" value="4"/>
</dbReference>
<dbReference type="SMART" id="SM01008">
    <property type="entry name" value="Ald_Xan_dh_C"/>
    <property type="match status" value="1"/>
</dbReference>
<accession>A0A926NXC6</accession>
<dbReference type="PIRSF" id="PIRSF036389">
    <property type="entry name" value="IOR_B"/>
    <property type="match status" value="1"/>
</dbReference>
<proteinExistence type="predicted"/>
<dbReference type="Proteomes" id="UP000598467">
    <property type="component" value="Unassembled WGS sequence"/>
</dbReference>
<reference evidence="2" key="1">
    <citation type="submission" date="2020-05" db="EMBL/GenBank/DDBJ databases">
        <title>Identification of trans-AT polyketide cluster in two marine bacteria, producers of a novel glutaramide-containing polyketide sesbanimide D and analogs.</title>
        <authorList>
            <person name="Kacar D."/>
            <person name="Rodriguez P."/>
            <person name="Canedo L."/>
            <person name="Gonzalez E."/>
            <person name="Galan B."/>
            <person name="De La Calle F."/>
            <person name="Garcia J.L."/>
        </authorList>
    </citation>
    <scope>NUCLEOTIDE SEQUENCE</scope>
    <source>
        <strain evidence="2">PHM038</strain>
    </source>
</reference>
<dbReference type="AlphaFoldDB" id="A0A926NXC6"/>
<dbReference type="InterPro" id="IPR046867">
    <property type="entry name" value="AldOxase/xan_DH_MoCoBD2"/>
</dbReference>
<dbReference type="PANTHER" id="PTHR47495">
    <property type="entry name" value="ALDEHYDE DEHYDROGENASE"/>
    <property type="match status" value="1"/>
</dbReference>
<sequence>MIAPKPPVPLTAAPLISNWIRVSPEGEITVLSGRVELGQGNASAICRMAADELGCVPEALAFEAGQTGLTPNEGFTAGSMSVSGGGQAVRWAASAFRNLLLKAASDRLGCETADLCLADGVILRDGEPTDLEFGTLAGDVDLDRPVTEWAAPLAAETAHSADTLRLDLKERLVGSPFVHDMERPGMLHGKPVHPPSMSAELQDLDLEALRARPGVVAVVRDGSFVGIVAETEVDAISAARWARGQARWVDRAQVPNDAIQAIGASREPADIVVQTGTVDEPAGRWFETTVSRPYLHHGSIGPSAAVAQWQEDDLSVWCHSQGVYQLRTALGMVFKIPEEGITVIHRPGSGCYGHNGADDAALDAALMARAVPGRPVKVVWSRRDEFQAAPMGPGMVTRCAATVDDDGKISSMRLEVNSAPHANRPSVNGTPNLRAAAYLERPMPPAPSTDIPIARGGGADRNAVPLYAIPNVEVSKRIVHALPYRSSSLRSLGAYTNVYAIETLMDEIALELGIDPIVFRLAHLHDERAKSVIEAVDDFAGSWRREPRGQGIGWGLGFARYKNTAGYCAVMARVEVDQEIRVTDIFATADIGEVISRDGALNQIEGGIIQSMSWTLKEAARLEGGQAAAENWLDYPILKFSEVPEVAVRLLERPDQPPLGCGEISQGPTAAALGNALRSALGVTVQDLPLTRDRVMQALF</sequence>
<evidence type="ECO:0000259" key="1">
    <source>
        <dbReference type="SMART" id="SM01008"/>
    </source>
</evidence>
<evidence type="ECO:0000313" key="3">
    <source>
        <dbReference type="Proteomes" id="UP000598467"/>
    </source>
</evidence>
<dbReference type="InterPro" id="IPR037165">
    <property type="entry name" value="AldOxase/xan_DH_Mopterin-bd_sf"/>
</dbReference>
<dbReference type="PANTHER" id="PTHR47495:SF1">
    <property type="entry name" value="BLL3820 PROTEIN"/>
    <property type="match status" value="1"/>
</dbReference>
<dbReference type="GO" id="GO:0016491">
    <property type="term" value="F:oxidoreductase activity"/>
    <property type="evidence" value="ECO:0007669"/>
    <property type="project" value="InterPro"/>
</dbReference>
<organism evidence="2 3">
    <name type="scientific">Roseibium aggregatum</name>
    <dbReference type="NCBI Taxonomy" id="187304"/>
    <lineage>
        <taxon>Bacteria</taxon>
        <taxon>Pseudomonadati</taxon>
        <taxon>Pseudomonadota</taxon>
        <taxon>Alphaproteobacteria</taxon>
        <taxon>Hyphomicrobiales</taxon>
        <taxon>Stappiaceae</taxon>
        <taxon>Roseibium</taxon>
    </lineage>
</organism>
<name>A0A926NXC6_9HYPH</name>
<dbReference type="InterPro" id="IPR052516">
    <property type="entry name" value="N-heterocyclic_Hydroxylase"/>
</dbReference>
<dbReference type="Gene3D" id="3.90.1170.50">
    <property type="entry name" value="Aldehyde oxidase/xanthine dehydrogenase, a/b hammerhead"/>
    <property type="match status" value="1"/>
</dbReference>
<dbReference type="InterPro" id="IPR036856">
    <property type="entry name" value="Ald_Oxase/Xan_DH_a/b_sf"/>
</dbReference>
<gene>
    <name evidence="2" type="ORF">HK439_05990</name>
</gene>
<dbReference type="RefSeq" id="WP_190290468.1">
    <property type="nucleotide sequence ID" value="NZ_JABFCZ010000005.1"/>
</dbReference>
<dbReference type="InterPro" id="IPR000674">
    <property type="entry name" value="Ald_Oxase/Xan_DH_a/b"/>
</dbReference>
<dbReference type="Pfam" id="PF02738">
    <property type="entry name" value="MoCoBD_1"/>
    <property type="match status" value="2"/>
</dbReference>
<dbReference type="InterPro" id="IPR012368">
    <property type="entry name" value="OxRdtase_Mopterin-bd_su_IorB"/>
</dbReference>
<evidence type="ECO:0000313" key="2">
    <source>
        <dbReference type="EMBL" id="MBD1545805.1"/>
    </source>
</evidence>
<feature type="domain" description="Aldehyde oxidase/xanthine dehydrogenase a/b hammerhead" evidence="1">
    <location>
        <begin position="173"/>
        <end position="245"/>
    </location>
</feature>
<dbReference type="Pfam" id="PF20256">
    <property type="entry name" value="MoCoBD_2"/>
    <property type="match status" value="2"/>
</dbReference>
<dbReference type="EMBL" id="JABFCZ010000005">
    <property type="protein sequence ID" value="MBD1545805.1"/>
    <property type="molecule type" value="Genomic_DNA"/>
</dbReference>
<dbReference type="SUPFAM" id="SSF56003">
    <property type="entry name" value="Molybdenum cofactor-binding domain"/>
    <property type="match status" value="2"/>
</dbReference>
<dbReference type="SUPFAM" id="SSF54665">
    <property type="entry name" value="CO dehydrogenase molybdoprotein N-domain-like"/>
    <property type="match status" value="1"/>
</dbReference>
<dbReference type="InterPro" id="IPR008274">
    <property type="entry name" value="AldOxase/xan_DH_MoCoBD1"/>
</dbReference>